<name>A0ABR4DQY1_9PEZI</name>
<gene>
    <name evidence="2" type="ORF">VTJ83DRAFT_1368</name>
</gene>
<evidence type="ECO:0000259" key="1">
    <source>
        <dbReference type="Pfam" id="PF17111"/>
    </source>
</evidence>
<dbReference type="Proteomes" id="UP001600064">
    <property type="component" value="Unassembled WGS sequence"/>
</dbReference>
<evidence type="ECO:0000313" key="3">
    <source>
        <dbReference type="Proteomes" id="UP001600064"/>
    </source>
</evidence>
<accession>A0ABR4DQY1</accession>
<sequence length="148" mass="16668">MADPISIPASILSIAAVSAHSIRAVLNDLDSIKDAPKTLHALRNRLASLERALESLQTIADEQWGLVNERLLYDSRIAINSCKKTCNEVRAILSRWAQQSGCRKDKDFITPWERFVIGFIKQRQIKSINKELDRELSAINTVFSTATF</sequence>
<dbReference type="GeneID" id="98122163"/>
<dbReference type="InterPro" id="IPR031348">
    <property type="entry name" value="PigL_N"/>
</dbReference>
<evidence type="ECO:0000313" key="2">
    <source>
        <dbReference type="EMBL" id="KAL2271997.1"/>
    </source>
</evidence>
<reference evidence="2 3" key="1">
    <citation type="journal article" date="2024" name="Commun. Biol.">
        <title>Comparative genomic analysis of thermophilic fungi reveals convergent evolutionary adaptations and gene losses.</title>
        <authorList>
            <person name="Steindorff A.S."/>
            <person name="Aguilar-Pontes M.V."/>
            <person name="Robinson A.J."/>
            <person name="Andreopoulos B."/>
            <person name="LaButti K."/>
            <person name="Kuo A."/>
            <person name="Mondo S."/>
            <person name="Riley R."/>
            <person name="Otillar R."/>
            <person name="Haridas S."/>
            <person name="Lipzen A."/>
            <person name="Grimwood J."/>
            <person name="Schmutz J."/>
            <person name="Clum A."/>
            <person name="Reid I.D."/>
            <person name="Moisan M.C."/>
            <person name="Butler G."/>
            <person name="Nguyen T.T.M."/>
            <person name="Dewar K."/>
            <person name="Conant G."/>
            <person name="Drula E."/>
            <person name="Henrissat B."/>
            <person name="Hansel C."/>
            <person name="Singer S."/>
            <person name="Hutchinson M.I."/>
            <person name="de Vries R.P."/>
            <person name="Natvig D.O."/>
            <person name="Powell A.J."/>
            <person name="Tsang A."/>
            <person name="Grigoriev I.V."/>
        </authorList>
    </citation>
    <scope>NUCLEOTIDE SEQUENCE [LARGE SCALE GENOMIC DNA]</scope>
    <source>
        <strain evidence="2 3">ATCC 22073</strain>
    </source>
</reference>
<dbReference type="Pfam" id="PF17111">
    <property type="entry name" value="PigL_N"/>
    <property type="match status" value="1"/>
</dbReference>
<feature type="domain" description="Azaphilone pigments biosynthesis cluster protein L N-terminal" evidence="1">
    <location>
        <begin position="2"/>
        <end position="114"/>
    </location>
</feature>
<protein>
    <recommendedName>
        <fullName evidence="1">Azaphilone pigments biosynthesis cluster protein L N-terminal domain-containing protein</fullName>
    </recommendedName>
</protein>
<dbReference type="EMBL" id="JAZGUE010000001">
    <property type="protein sequence ID" value="KAL2271997.1"/>
    <property type="molecule type" value="Genomic_DNA"/>
</dbReference>
<comment type="caution">
    <text evidence="2">The sequence shown here is derived from an EMBL/GenBank/DDBJ whole genome shotgun (WGS) entry which is preliminary data.</text>
</comment>
<proteinExistence type="predicted"/>
<dbReference type="RefSeq" id="XP_070870721.1">
    <property type="nucleotide sequence ID" value="XM_071007519.1"/>
</dbReference>
<keyword evidence="3" id="KW-1185">Reference proteome</keyword>
<organism evidence="2 3">
    <name type="scientific">Remersonia thermophila</name>
    <dbReference type="NCBI Taxonomy" id="72144"/>
    <lineage>
        <taxon>Eukaryota</taxon>
        <taxon>Fungi</taxon>
        <taxon>Dikarya</taxon>
        <taxon>Ascomycota</taxon>
        <taxon>Pezizomycotina</taxon>
        <taxon>Sordariomycetes</taxon>
        <taxon>Sordariomycetidae</taxon>
        <taxon>Sordariales</taxon>
        <taxon>Sordariales incertae sedis</taxon>
        <taxon>Remersonia</taxon>
    </lineage>
</organism>